<dbReference type="InterPro" id="IPR042099">
    <property type="entry name" value="ANL_N_sf"/>
</dbReference>
<evidence type="ECO:0000313" key="1">
    <source>
        <dbReference type="EMBL" id="GAA4720622.1"/>
    </source>
</evidence>
<gene>
    <name evidence="1" type="ORF">GCM10023216_07010</name>
</gene>
<comment type="caution">
    <text evidence="1">The sequence shown here is derived from an EMBL/GenBank/DDBJ whole genome shotgun (WGS) entry which is preliminary data.</text>
</comment>
<protein>
    <submittedName>
        <fullName evidence="1">TIGR03089 family protein</fullName>
    </submittedName>
</protein>
<dbReference type="NCBIfam" id="TIGR03089">
    <property type="entry name" value="TIGR03089 family protein"/>
    <property type="match status" value="1"/>
</dbReference>
<sequence length="238" mass="24235">MAHSPSTVPDLLDHLRSTGGRPALTWYGEAGERIELSGAVLDNWVAKTVNLLVEEFDVDPGSTVAVDLPAGWRQVVWSLAAARCGAAVGLTDPTADPAGGAAVVDVVVTSRPSAWPDADELVAVALPALARRFDGDLPDGAVDAAAAVMTYGDVIGFDPAAGTRTPLDRLGAVTAGDAAGRTLVRGDAAVDEVLAEAVSVWARGGSVVLVGAGPLAELTADPARLERLVATEQITDGL</sequence>
<evidence type="ECO:0000313" key="2">
    <source>
        <dbReference type="Proteomes" id="UP001500956"/>
    </source>
</evidence>
<name>A0ABP8Y2M3_9MICO</name>
<dbReference type="Proteomes" id="UP001500956">
    <property type="component" value="Unassembled WGS sequence"/>
</dbReference>
<dbReference type="RefSeq" id="WP_172148430.1">
    <property type="nucleotide sequence ID" value="NZ_BAABID010000004.1"/>
</dbReference>
<keyword evidence="2" id="KW-1185">Reference proteome</keyword>
<dbReference type="InterPro" id="IPR017523">
    <property type="entry name" value="Rv3268"/>
</dbReference>
<dbReference type="Gene3D" id="3.40.50.12780">
    <property type="entry name" value="N-terminal domain of ligase-like"/>
    <property type="match status" value="1"/>
</dbReference>
<organism evidence="1 2">
    <name type="scientific">Isoptericola chiayiensis</name>
    <dbReference type="NCBI Taxonomy" id="579446"/>
    <lineage>
        <taxon>Bacteria</taxon>
        <taxon>Bacillati</taxon>
        <taxon>Actinomycetota</taxon>
        <taxon>Actinomycetes</taxon>
        <taxon>Micrococcales</taxon>
        <taxon>Promicromonosporaceae</taxon>
        <taxon>Isoptericola</taxon>
    </lineage>
</organism>
<dbReference type="EMBL" id="BAABID010000004">
    <property type="protein sequence ID" value="GAA4720622.1"/>
    <property type="molecule type" value="Genomic_DNA"/>
</dbReference>
<proteinExistence type="predicted"/>
<accession>A0ABP8Y2M3</accession>
<reference evidence="2" key="1">
    <citation type="journal article" date="2019" name="Int. J. Syst. Evol. Microbiol.">
        <title>The Global Catalogue of Microorganisms (GCM) 10K type strain sequencing project: providing services to taxonomists for standard genome sequencing and annotation.</title>
        <authorList>
            <consortium name="The Broad Institute Genomics Platform"/>
            <consortium name="The Broad Institute Genome Sequencing Center for Infectious Disease"/>
            <person name="Wu L."/>
            <person name="Ma J."/>
        </authorList>
    </citation>
    <scope>NUCLEOTIDE SEQUENCE [LARGE SCALE GENOMIC DNA]</scope>
    <source>
        <strain evidence="2">JCM 18063</strain>
    </source>
</reference>
<dbReference type="SUPFAM" id="SSF56801">
    <property type="entry name" value="Acetyl-CoA synthetase-like"/>
    <property type="match status" value="1"/>
</dbReference>